<keyword evidence="1" id="KW-0732">Signal</keyword>
<proteinExistence type="predicted"/>
<dbReference type="Proteomes" id="UP001501746">
    <property type="component" value="Unassembled WGS sequence"/>
</dbReference>
<protein>
    <submittedName>
        <fullName evidence="2">Uncharacterized protein</fullName>
    </submittedName>
</protein>
<feature type="chain" id="PRO_5046496003" evidence="1">
    <location>
        <begin position="33"/>
        <end position="294"/>
    </location>
</feature>
<accession>A0ABN2MGN6</accession>
<reference evidence="2 3" key="1">
    <citation type="journal article" date="2019" name="Int. J. Syst. Evol. Microbiol.">
        <title>The Global Catalogue of Microorganisms (GCM) 10K type strain sequencing project: providing services to taxonomists for standard genome sequencing and annotation.</title>
        <authorList>
            <consortium name="The Broad Institute Genomics Platform"/>
            <consortium name="The Broad Institute Genome Sequencing Center for Infectious Disease"/>
            <person name="Wu L."/>
            <person name="Ma J."/>
        </authorList>
    </citation>
    <scope>NUCLEOTIDE SEQUENCE [LARGE SCALE GENOMIC DNA]</scope>
    <source>
        <strain evidence="2 3">JCM 14323</strain>
    </source>
</reference>
<evidence type="ECO:0000313" key="2">
    <source>
        <dbReference type="EMBL" id="GAA1826356.1"/>
    </source>
</evidence>
<evidence type="ECO:0000313" key="3">
    <source>
        <dbReference type="Proteomes" id="UP001501746"/>
    </source>
</evidence>
<sequence length="294" mass="30764">MGAPRHRRAGVRGTPRIAAVLGAIPFTAVCLAACTVTAESAAPTATRLAEPFVPFASPSGTELPGPSVPTATEAPFLVPAFDGAEPLPVEDGTTHVLKNMNQDASAFRTVEYTIPPGWETGGVYIGKKLGRAGEVAISFWTPPGVYSDPCRRTANLSPIDLAVHTHDGGGGLILLGYPRIGLSAQDGRAATEPRSLIVDDPSEAGGTIALRLELTVPADLDPASCDDGVYVAWPGASPGDRPNDNHVAGQTDIIYMVDVDHGPIVIDASFRPESSPEDIEELYSVLGSIVMDRY</sequence>
<dbReference type="EMBL" id="BAAANK010000002">
    <property type="protein sequence ID" value="GAA1826356.1"/>
    <property type="molecule type" value="Genomic_DNA"/>
</dbReference>
<keyword evidence="3" id="KW-1185">Reference proteome</keyword>
<feature type="signal peptide" evidence="1">
    <location>
        <begin position="1"/>
        <end position="32"/>
    </location>
</feature>
<evidence type="ECO:0000256" key="1">
    <source>
        <dbReference type="SAM" id="SignalP"/>
    </source>
</evidence>
<gene>
    <name evidence="2" type="ORF">GCM10009750_07190</name>
</gene>
<comment type="caution">
    <text evidence="2">The sequence shown here is derived from an EMBL/GenBank/DDBJ whole genome shotgun (WGS) entry which is preliminary data.</text>
</comment>
<name>A0ABN2MGN6_9MICO</name>
<organism evidence="2 3">
    <name type="scientific">Agromyces salentinus</name>
    <dbReference type="NCBI Taxonomy" id="269421"/>
    <lineage>
        <taxon>Bacteria</taxon>
        <taxon>Bacillati</taxon>
        <taxon>Actinomycetota</taxon>
        <taxon>Actinomycetes</taxon>
        <taxon>Micrococcales</taxon>
        <taxon>Microbacteriaceae</taxon>
        <taxon>Agromyces</taxon>
    </lineage>
</organism>